<protein>
    <submittedName>
        <fullName evidence="1">Uncharacterized protein</fullName>
    </submittedName>
</protein>
<sequence length="72" mass="7963">MKLVGKISAGNGRNSIILSAVLRTLRGGRTQYHFRVVDEIAVDGKAIFVSAEMYPIRFNFNGPVALLQKEDI</sequence>
<name>A0A644WJD3_9ZZZZ</name>
<evidence type="ECO:0000313" key="1">
    <source>
        <dbReference type="EMBL" id="MPM03598.1"/>
    </source>
</evidence>
<organism evidence="1">
    <name type="scientific">bioreactor metagenome</name>
    <dbReference type="NCBI Taxonomy" id="1076179"/>
    <lineage>
        <taxon>unclassified sequences</taxon>
        <taxon>metagenomes</taxon>
        <taxon>ecological metagenomes</taxon>
    </lineage>
</organism>
<reference evidence="1" key="1">
    <citation type="submission" date="2019-08" db="EMBL/GenBank/DDBJ databases">
        <authorList>
            <person name="Kucharzyk K."/>
            <person name="Murdoch R.W."/>
            <person name="Higgins S."/>
            <person name="Loffler F."/>
        </authorList>
    </citation>
    <scope>NUCLEOTIDE SEQUENCE</scope>
</reference>
<proteinExistence type="predicted"/>
<dbReference type="EMBL" id="VSSQ01000967">
    <property type="protein sequence ID" value="MPM03598.1"/>
    <property type="molecule type" value="Genomic_DNA"/>
</dbReference>
<gene>
    <name evidence="1" type="ORF">SDC9_49865</name>
</gene>
<dbReference type="AlphaFoldDB" id="A0A644WJD3"/>
<accession>A0A644WJD3</accession>
<comment type="caution">
    <text evidence="1">The sequence shown here is derived from an EMBL/GenBank/DDBJ whole genome shotgun (WGS) entry which is preliminary data.</text>
</comment>